<dbReference type="GO" id="GO:0048471">
    <property type="term" value="C:perinuclear region of cytoplasm"/>
    <property type="evidence" value="ECO:0007669"/>
    <property type="project" value="TreeGrafter"/>
</dbReference>
<keyword evidence="1" id="KW-0343">GTPase activation</keyword>
<name>A0A7S2PVI0_9STRA</name>
<dbReference type="SMART" id="SM00368">
    <property type="entry name" value="LRR_RI"/>
    <property type="match status" value="4"/>
</dbReference>
<evidence type="ECO:0000256" key="3">
    <source>
        <dbReference type="ARBA" id="ARBA00022737"/>
    </source>
</evidence>
<dbReference type="InterPro" id="IPR027038">
    <property type="entry name" value="RanGap"/>
</dbReference>
<dbReference type="PANTHER" id="PTHR24113:SF12">
    <property type="entry name" value="RAN GTPASE-ACTIVATING PROTEIN 1"/>
    <property type="match status" value="1"/>
</dbReference>
<dbReference type="SUPFAM" id="SSF52047">
    <property type="entry name" value="RNI-like"/>
    <property type="match status" value="1"/>
</dbReference>
<protein>
    <submittedName>
        <fullName evidence="4">Uncharacterized protein</fullName>
    </submittedName>
</protein>
<dbReference type="InterPro" id="IPR001611">
    <property type="entry name" value="Leu-rich_rpt"/>
</dbReference>
<reference evidence="4" key="1">
    <citation type="submission" date="2021-01" db="EMBL/GenBank/DDBJ databases">
        <authorList>
            <person name="Corre E."/>
            <person name="Pelletier E."/>
            <person name="Niang G."/>
            <person name="Scheremetjew M."/>
            <person name="Finn R."/>
            <person name="Kale V."/>
            <person name="Holt S."/>
            <person name="Cochrane G."/>
            <person name="Meng A."/>
            <person name="Brown T."/>
            <person name="Cohen L."/>
        </authorList>
    </citation>
    <scope>NUCLEOTIDE SEQUENCE</scope>
    <source>
        <strain evidence="4">SM1012Den-03</strain>
    </source>
</reference>
<proteinExistence type="predicted"/>
<dbReference type="PANTHER" id="PTHR24113">
    <property type="entry name" value="RAN GTPASE-ACTIVATING PROTEIN 1"/>
    <property type="match status" value="1"/>
</dbReference>
<gene>
    <name evidence="4" type="ORF">SMAR0320_LOCUS17423</name>
</gene>
<dbReference type="EMBL" id="HBGZ01024559">
    <property type="protein sequence ID" value="CAD9619884.1"/>
    <property type="molecule type" value="Transcribed_RNA"/>
</dbReference>
<dbReference type="Pfam" id="PF13516">
    <property type="entry name" value="LRR_6"/>
    <property type="match status" value="4"/>
</dbReference>
<accession>A0A7S2PVI0</accession>
<dbReference type="GO" id="GO:0005634">
    <property type="term" value="C:nucleus"/>
    <property type="evidence" value="ECO:0007669"/>
    <property type="project" value="TreeGrafter"/>
</dbReference>
<sequence>MGNIAIAFATSTISFSEFVEVKRQKQLENKRVRSLIPTYIARLNRSDETITTINLNGLGVDTNILRLLTAPINRGQTCVTELYLEHNWFGSEGAAVVARVLSHNIHLKIVSLAHNHIGGIGAMAIANALEQNTVLQRLNLGYCEIDDDGVKKLATSLKKNHSLKYLNLEGNFVSSEGVRSLLNCVYDTSGGIQSLFDSNHSLISYHNGQRTIYNPNFPETTVSNRQLVFQLASVLASCNFRYSQPRWTTTTTSSPSSSLVKKSNDQTSRRVAACKILQYCLKEHRNGYWKCIEKLEEKIVPHIVGWLVRYGGVEVMYIVLRDMPWLLEKNQEDVNQNPFLESCDETSDGTVVMENVLA</sequence>
<evidence type="ECO:0000256" key="2">
    <source>
        <dbReference type="ARBA" id="ARBA00022614"/>
    </source>
</evidence>
<keyword evidence="3" id="KW-0677">Repeat</keyword>
<evidence type="ECO:0000256" key="1">
    <source>
        <dbReference type="ARBA" id="ARBA00022468"/>
    </source>
</evidence>
<dbReference type="InterPro" id="IPR032675">
    <property type="entry name" value="LRR_dom_sf"/>
</dbReference>
<dbReference type="GO" id="GO:0005829">
    <property type="term" value="C:cytosol"/>
    <property type="evidence" value="ECO:0007669"/>
    <property type="project" value="TreeGrafter"/>
</dbReference>
<organism evidence="4">
    <name type="scientific">Skeletonema marinoi</name>
    <dbReference type="NCBI Taxonomy" id="267567"/>
    <lineage>
        <taxon>Eukaryota</taxon>
        <taxon>Sar</taxon>
        <taxon>Stramenopiles</taxon>
        <taxon>Ochrophyta</taxon>
        <taxon>Bacillariophyta</taxon>
        <taxon>Coscinodiscophyceae</taxon>
        <taxon>Thalassiosirophycidae</taxon>
        <taxon>Thalassiosirales</taxon>
        <taxon>Skeletonemataceae</taxon>
        <taxon>Skeletonema</taxon>
        <taxon>Skeletonema marinoi-dohrnii complex</taxon>
    </lineage>
</organism>
<dbReference type="Gene3D" id="3.80.10.10">
    <property type="entry name" value="Ribonuclease Inhibitor"/>
    <property type="match status" value="1"/>
</dbReference>
<evidence type="ECO:0000313" key="4">
    <source>
        <dbReference type="EMBL" id="CAD9619884.1"/>
    </source>
</evidence>
<dbReference type="AlphaFoldDB" id="A0A7S2PVI0"/>
<dbReference type="GO" id="GO:0031267">
    <property type="term" value="F:small GTPase binding"/>
    <property type="evidence" value="ECO:0007669"/>
    <property type="project" value="TreeGrafter"/>
</dbReference>
<keyword evidence="2" id="KW-0433">Leucine-rich repeat</keyword>
<dbReference type="GO" id="GO:0006913">
    <property type="term" value="P:nucleocytoplasmic transport"/>
    <property type="evidence" value="ECO:0007669"/>
    <property type="project" value="TreeGrafter"/>
</dbReference>
<dbReference type="GO" id="GO:0005096">
    <property type="term" value="F:GTPase activator activity"/>
    <property type="evidence" value="ECO:0007669"/>
    <property type="project" value="UniProtKB-KW"/>
</dbReference>